<dbReference type="AlphaFoldDB" id="A0A0C2X3V8"/>
<dbReference type="PANTHER" id="PTHR38248:SF2">
    <property type="entry name" value="FUNK1 11"/>
    <property type="match status" value="1"/>
</dbReference>
<keyword evidence="4" id="KW-1185">Reference proteome</keyword>
<evidence type="ECO:0000313" key="4">
    <source>
        <dbReference type="Proteomes" id="UP000054097"/>
    </source>
</evidence>
<feature type="compositionally biased region" description="Polar residues" evidence="1">
    <location>
        <begin position="413"/>
        <end position="426"/>
    </location>
</feature>
<accession>A0A0C2X3V8</accession>
<proteinExistence type="predicted"/>
<dbReference type="OrthoDB" id="5584477at2759"/>
<dbReference type="PANTHER" id="PTHR38248">
    <property type="entry name" value="FUNK1 6"/>
    <property type="match status" value="1"/>
</dbReference>
<dbReference type="HOGENOM" id="CLU_353049_0_0_1"/>
<evidence type="ECO:0000256" key="1">
    <source>
        <dbReference type="SAM" id="MobiDB-lite"/>
    </source>
</evidence>
<dbReference type="EMBL" id="KN824328">
    <property type="protein sequence ID" value="KIM24042.1"/>
    <property type="molecule type" value="Genomic_DNA"/>
</dbReference>
<evidence type="ECO:0000313" key="3">
    <source>
        <dbReference type="EMBL" id="KIM24042.1"/>
    </source>
</evidence>
<dbReference type="InterPro" id="IPR040976">
    <property type="entry name" value="Pkinase_fungal"/>
</dbReference>
<evidence type="ECO:0000259" key="2">
    <source>
        <dbReference type="Pfam" id="PF17667"/>
    </source>
</evidence>
<organism evidence="3 4">
    <name type="scientific">Serendipita vermifera MAFF 305830</name>
    <dbReference type="NCBI Taxonomy" id="933852"/>
    <lineage>
        <taxon>Eukaryota</taxon>
        <taxon>Fungi</taxon>
        <taxon>Dikarya</taxon>
        <taxon>Basidiomycota</taxon>
        <taxon>Agaricomycotina</taxon>
        <taxon>Agaricomycetes</taxon>
        <taxon>Sebacinales</taxon>
        <taxon>Serendipitaceae</taxon>
        <taxon>Serendipita</taxon>
    </lineage>
</organism>
<reference evidence="3 4" key="1">
    <citation type="submission" date="2014-04" db="EMBL/GenBank/DDBJ databases">
        <authorList>
            <consortium name="DOE Joint Genome Institute"/>
            <person name="Kuo A."/>
            <person name="Zuccaro A."/>
            <person name="Kohler A."/>
            <person name="Nagy L.G."/>
            <person name="Floudas D."/>
            <person name="Copeland A."/>
            <person name="Barry K.W."/>
            <person name="Cichocki N."/>
            <person name="Veneault-Fourrey C."/>
            <person name="LaButti K."/>
            <person name="Lindquist E.A."/>
            <person name="Lipzen A."/>
            <person name="Lundell T."/>
            <person name="Morin E."/>
            <person name="Murat C."/>
            <person name="Sun H."/>
            <person name="Tunlid A."/>
            <person name="Henrissat B."/>
            <person name="Grigoriev I.V."/>
            <person name="Hibbett D.S."/>
            <person name="Martin F."/>
            <person name="Nordberg H.P."/>
            <person name="Cantor M.N."/>
            <person name="Hua S.X."/>
        </authorList>
    </citation>
    <scope>NUCLEOTIDE SEQUENCE [LARGE SCALE GENOMIC DNA]</scope>
    <source>
        <strain evidence="3 4">MAFF 305830</strain>
    </source>
</reference>
<dbReference type="Proteomes" id="UP000054097">
    <property type="component" value="Unassembled WGS sequence"/>
</dbReference>
<feature type="compositionally biased region" description="Polar residues" evidence="1">
    <location>
        <begin position="59"/>
        <end position="71"/>
    </location>
</feature>
<protein>
    <recommendedName>
        <fullName evidence="2">Fungal-type protein kinase domain-containing protein</fullName>
    </recommendedName>
</protein>
<feature type="region of interest" description="Disordered" evidence="1">
    <location>
        <begin position="36"/>
        <end position="80"/>
    </location>
</feature>
<dbReference type="Pfam" id="PF17667">
    <property type="entry name" value="Pkinase_fungal"/>
    <property type="match status" value="1"/>
</dbReference>
<feature type="compositionally biased region" description="Low complexity" evidence="1">
    <location>
        <begin position="36"/>
        <end position="51"/>
    </location>
</feature>
<feature type="region of interest" description="Disordered" evidence="1">
    <location>
        <begin position="365"/>
        <end position="432"/>
    </location>
</feature>
<sequence>MNSNTCCCLEPHEGHGTNVDLLSAMSTLSFNNSANDADGASDAQVSSAQSQLLPHSRSNDSQCASSVSSTHIRPENVAQEKGKKRIAHEIESLTEEICVHCFCSNYIPGVVGLDLRPMKLPLLQPPSFSLTYATPDKATRKAWPKASSSKERDYYPPLESILNEVIDSYNIAFPEKKREVAFIVYDKAMAPGDQISLKPDLLLGVKEPDVPPILPWKYPILTLEVKGDFVDALNQVGTYAREMLEARPGRQVCWAFFFDHKKSGFRVILFTADRVHFTQPLNIMTKSGYKDMVKIIVSLLEQPDLLILGEDPSRDSKHKLLPDPDHTTLEIKDVLFTRKSVTGRRTRILSVIVKGKHPTFSAFISDQEGTLKRDPPAPMSAGVEPGEPMPNQNQNASISSSSPAQPSTRKLRSQSGHFTSGDQQATPGPLYGTMSSKPSIASVILGNDYSYQRLERNQGETMISVLGTNLQINDHLVVKESWPLKDRCDVEWEAFTSCTNQFGLPFVVYKVIGCHPMPVSCTSEKRIPVQIAMKEKGEQLIDASSPRALLIAVIHSVIGHWNLFRAGWLHRDVSVGNILILKTPVSKTAPAGIHADFEHQTQCSGILVDGDAMINVRVERRPSGYRLCTLPFLSLRLVGTWAREKNSFDQYFDDLESFVWVVLWALLHIAKEKGNATKQDQRWINQLTANDLGILLTGKKSLCFDFQQPAEVDDTSLSPPFLELLSKWFGMFRGKIPPGTEARTLLSDEVSTEFYRCFLQVALDTVDQLPDNWK</sequence>
<name>A0A0C2X3V8_SERVB</name>
<gene>
    <name evidence="3" type="ORF">M408DRAFT_331964</name>
</gene>
<feature type="domain" description="Fungal-type protein kinase" evidence="2">
    <location>
        <begin position="506"/>
        <end position="665"/>
    </location>
</feature>
<feature type="compositionally biased region" description="Low complexity" evidence="1">
    <location>
        <begin position="390"/>
        <end position="407"/>
    </location>
</feature>
<reference evidence="4" key="2">
    <citation type="submission" date="2015-01" db="EMBL/GenBank/DDBJ databases">
        <title>Evolutionary Origins and Diversification of the Mycorrhizal Mutualists.</title>
        <authorList>
            <consortium name="DOE Joint Genome Institute"/>
            <consortium name="Mycorrhizal Genomics Consortium"/>
            <person name="Kohler A."/>
            <person name="Kuo A."/>
            <person name="Nagy L.G."/>
            <person name="Floudas D."/>
            <person name="Copeland A."/>
            <person name="Barry K.W."/>
            <person name="Cichocki N."/>
            <person name="Veneault-Fourrey C."/>
            <person name="LaButti K."/>
            <person name="Lindquist E.A."/>
            <person name="Lipzen A."/>
            <person name="Lundell T."/>
            <person name="Morin E."/>
            <person name="Murat C."/>
            <person name="Riley R."/>
            <person name="Ohm R."/>
            <person name="Sun H."/>
            <person name="Tunlid A."/>
            <person name="Henrissat B."/>
            <person name="Grigoriev I.V."/>
            <person name="Hibbett D.S."/>
            <person name="Martin F."/>
        </authorList>
    </citation>
    <scope>NUCLEOTIDE SEQUENCE [LARGE SCALE GENOMIC DNA]</scope>
    <source>
        <strain evidence="4">MAFF 305830</strain>
    </source>
</reference>